<evidence type="ECO:0000256" key="3">
    <source>
        <dbReference type="ARBA" id="ARBA00022827"/>
    </source>
</evidence>
<dbReference type="Pfam" id="PF00743">
    <property type="entry name" value="FMO-like"/>
    <property type="match status" value="1"/>
</dbReference>
<evidence type="ECO:0000313" key="7">
    <source>
        <dbReference type="Proteomes" id="UP001054945"/>
    </source>
</evidence>
<comment type="similarity">
    <text evidence="1 5">Belongs to the FMO family.</text>
</comment>
<reference evidence="6 7" key="1">
    <citation type="submission" date="2021-06" db="EMBL/GenBank/DDBJ databases">
        <title>Caerostris extrusa draft genome.</title>
        <authorList>
            <person name="Kono N."/>
            <person name="Arakawa K."/>
        </authorList>
    </citation>
    <scope>NUCLEOTIDE SEQUENCE [LARGE SCALE GENOMIC DNA]</scope>
</reference>
<accession>A0AAV4MWP5</accession>
<dbReference type="Gene3D" id="3.50.50.60">
    <property type="entry name" value="FAD/NAD(P)-binding domain"/>
    <property type="match status" value="2"/>
</dbReference>
<evidence type="ECO:0000313" key="6">
    <source>
        <dbReference type="EMBL" id="GIX76798.1"/>
    </source>
</evidence>
<sequence>MTRVGPHGYPMDYVLLRRYLTGFLSHWPRDWCSKFLEKKFLDPKFDHKMYNVRPQYRMLSKDPIINDHIGSKFLSGSVIQKGDKPFTNTGVVFFKGDDYATKADTVIMATGYTWKFPFLEDDIILQEEGRIKTVQMHVSSSYETSFISYNGFCASLGAWFTSW</sequence>
<dbReference type="InterPro" id="IPR050346">
    <property type="entry name" value="FMO-like"/>
</dbReference>
<dbReference type="GO" id="GO:0050660">
    <property type="term" value="F:flavin adenine dinucleotide binding"/>
    <property type="evidence" value="ECO:0007669"/>
    <property type="project" value="InterPro"/>
</dbReference>
<keyword evidence="4 5" id="KW-0560">Oxidoreductase</keyword>
<dbReference type="InterPro" id="IPR036188">
    <property type="entry name" value="FAD/NAD-bd_sf"/>
</dbReference>
<dbReference type="InterPro" id="IPR020946">
    <property type="entry name" value="Flavin_mOase-like"/>
</dbReference>
<evidence type="ECO:0000256" key="2">
    <source>
        <dbReference type="ARBA" id="ARBA00022630"/>
    </source>
</evidence>
<evidence type="ECO:0000256" key="4">
    <source>
        <dbReference type="ARBA" id="ARBA00023002"/>
    </source>
</evidence>
<gene>
    <name evidence="6" type="ORF">CEXT_317681</name>
</gene>
<dbReference type="GO" id="GO:0004499">
    <property type="term" value="F:N,N-dimethylaniline monooxygenase activity"/>
    <property type="evidence" value="ECO:0007669"/>
    <property type="project" value="InterPro"/>
</dbReference>
<dbReference type="EC" id="1.-.-.-" evidence="5"/>
<evidence type="ECO:0000256" key="5">
    <source>
        <dbReference type="RuleBase" id="RU361177"/>
    </source>
</evidence>
<keyword evidence="2 5" id="KW-0285">Flavoprotein</keyword>
<keyword evidence="5" id="KW-0503">Monooxygenase</keyword>
<dbReference type="GO" id="GO:0050661">
    <property type="term" value="F:NADP binding"/>
    <property type="evidence" value="ECO:0007669"/>
    <property type="project" value="InterPro"/>
</dbReference>
<evidence type="ECO:0000256" key="1">
    <source>
        <dbReference type="ARBA" id="ARBA00009183"/>
    </source>
</evidence>
<dbReference type="EMBL" id="BPLR01002695">
    <property type="protein sequence ID" value="GIX76798.1"/>
    <property type="molecule type" value="Genomic_DNA"/>
</dbReference>
<keyword evidence="7" id="KW-1185">Reference proteome</keyword>
<comment type="caution">
    <text evidence="6">The sequence shown here is derived from an EMBL/GenBank/DDBJ whole genome shotgun (WGS) entry which is preliminary data.</text>
</comment>
<organism evidence="6 7">
    <name type="scientific">Caerostris extrusa</name>
    <name type="common">Bark spider</name>
    <name type="synonym">Caerostris bankana</name>
    <dbReference type="NCBI Taxonomy" id="172846"/>
    <lineage>
        <taxon>Eukaryota</taxon>
        <taxon>Metazoa</taxon>
        <taxon>Ecdysozoa</taxon>
        <taxon>Arthropoda</taxon>
        <taxon>Chelicerata</taxon>
        <taxon>Arachnida</taxon>
        <taxon>Araneae</taxon>
        <taxon>Araneomorphae</taxon>
        <taxon>Entelegynae</taxon>
        <taxon>Araneoidea</taxon>
        <taxon>Araneidae</taxon>
        <taxon>Caerostris</taxon>
    </lineage>
</organism>
<dbReference type="AlphaFoldDB" id="A0AAV4MWP5"/>
<comment type="cofactor">
    <cofactor evidence="5">
        <name>FAD</name>
        <dbReference type="ChEBI" id="CHEBI:57692"/>
    </cofactor>
</comment>
<name>A0AAV4MWP5_CAEEX</name>
<dbReference type="PANTHER" id="PTHR23023">
    <property type="entry name" value="DIMETHYLANILINE MONOOXYGENASE"/>
    <property type="match status" value="1"/>
</dbReference>
<protein>
    <recommendedName>
        <fullName evidence="5">Flavin-containing monooxygenase</fullName>
        <ecNumber evidence="5">1.-.-.-</ecNumber>
    </recommendedName>
</protein>
<keyword evidence="3 5" id="KW-0274">FAD</keyword>
<proteinExistence type="inferred from homology"/>
<dbReference type="Proteomes" id="UP001054945">
    <property type="component" value="Unassembled WGS sequence"/>
</dbReference>